<feature type="compositionally biased region" description="Polar residues" evidence="2">
    <location>
        <begin position="77"/>
        <end position="89"/>
    </location>
</feature>
<organism evidence="3 4">
    <name type="scientific">Lachancea mirantina</name>
    <dbReference type="NCBI Taxonomy" id="1230905"/>
    <lineage>
        <taxon>Eukaryota</taxon>
        <taxon>Fungi</taxon>
        <taxon>Dikarya</taxon>
        <taxon>Ascomycota</taxon>
        <taxon>Saccharomycotina</taxon>
        <taxon>Saccharomycetes</taxon>
        <taxon>Saccharomycetales</taxon>
        <taxon>Saccharomycetaceae</taxon>
        <taxon>Lachancea</taxon>
    </lineage>
</organism>
<accession>A0A1G4KIZ7</accession>
<name>A0A1G4KIZ7_9SACH</name>
<evidence type="ECO:0000256" key="2">
    <source>
        <dbReference type="SAM" id="MobiDB-lite"/>
    </source>
</evidence>
<dbReference type="STRING" id="1230905.A0A1G4KIZ7"/>
<keyword evidence="4" id="KW-1185">Reference proteome</keyword>
<dbReference type="OrthoDB" id="4052026at2759"/>
<proteinExistence type="predicted"/>
<dbReference type="Pfam" id="PF17300">
    <property type="entry name" value="FIN1"/>
    <property type="match status" value="1"/>
</dbReference>
<reference evidence="4" key="1">
    <citation type="submission" date="2016-03" db="EMBL/GenBank/DDBJ databases">
        <authorList>
            <person name="Devillers H."/>
        </authorList>
    </citation>
    <scope>NUCLEOTIDE SEQUENCE [LARGE SCALE GENOMIC DNA]</scope>
</reference>
<feature type="region of interest" description="Disordered" evidence="2">
    <location>
        <begin position="1"/>
        <end position="89"/>
    </location>
</feature>
<feature type="compositionally biased region" description="Basic and acidic residues" evidence="2">
    <location>
        <begin position="1"/>
        <end position="12"/>
    </location>
</feature>
<feature type="compositionally biased region" description="Polar residues" evidence="2">
    <location>
        <begin position="30"/>
        <end position="46"/>
    </location>
</feature>
<gene>
    <name evidence="3" type="ORF">LAMI_0H16358G</name>
</gene>
<dbReference type="EMBL" id="LT598468">
    <property type="protein sequence ID" value="SCV04466.1"/>
    <property type="molecule type" value="Genomic_DNA"/>
</dbReference>
<dbReference type="InterPro" id="IPR035260">
    <property type="entry name" value="Fin1"/>
</dbReference>
<feature type="compositionally biased region" description="Basic and acidic residues" evidence="2">
    <location>
        <begin position="20"/>
        <end position="29"/>
    </location>
</feature>
<feature type="coiled-coil region" evidence="1">
    <location>
        <begin position="228"/>
        <end position="259"/>
    </location>
</feature>
<keyword evidence="1" id="KW-0175">Coiled coil</keyword>
<evidence type="ECO:0000313" key="4">
    <source>
        <dbReference type="Proteomes" id="UP000191024"/>
    </source>
</evidence>
<dbReference type="AlphaFoldDB" id="A0A1G4KIZ7"/>
<evidence type="ECO:0000256" key="1">
    <source>
        <dbReference type="SAM" id="Coils"/>
    </source>
</evidence>
<sequence length="265" mass="29706">MINESPLRKRDLNSASVSDRGSRGFHGDHLSTSPARNVYRSLSTSPAKKMQARDLTQPARRLSPKKRSREGDFEAGFQTTPKRLQSPTSLQDHLKNLGTVSVDRVKFEKDNSAVKKLKFPVSPAKTQFSSSQTLGGDGSLSRIRTRFGGGLKSPQRALSGKEDHQRPVDATQRILTSKLDAEADKPSIKSMGFDVIHQKAPHLRFGSPEPAPNRKRVKFELSNDPMELKKEVSELRSLLEELNKRQDELEARLSRLEERRKGAID</sequence>
<protein>
    <submittedName>
        <fullName evidence="3">LAMI_0H16358g1_1</fullName>
    </submittedName>
</protein>
<dbReference type="Proteomes" id="UP000191024">
    <property type="component" value="Chromosome H"/>
</dbReference>
<evidence type="ECO:0000313" key="3">
    <source>
        <dbReference type="EMBL" id="SCV04466.1"/>
    </source>
</evidence>
<feature type="region of interest" description="Disordered" evidence="2">
    <location>
        <begin position="148"/>
        <end position="174"/>
    </location>
</feature>